<evidence type="ECO:0000313" key="1">
    <source>
        <dbReference type="EMBL" id="KAF2108648.1"/>
    </source>
</evidence>
<sequence>MLANARTSWTTSEQNLLTPCKSYRNRIRLFLSGQPRRYFLFHRFGQTAQRSLRTDDAQKRHVHLERVPEPSPELCRQHRVHAKRWQRRPLIYVFKRHQYQTAESLLSQA</sequence>
<protein>
    <submittedName>
        <fullName evidence="1">Uncharacterized protein</fullName>
    </submittedName>
</protein>
<dbReference type="AlphaFoldDB" id="A0A6A5YRF5"/>
<keyword evidence="2" id="KW-1185">Reference proteome</keyword>
<reference evidence="1" key="1">
    <citation type="journal article" date="2020" name="Stud. Mycol.">
        <title>101 Dothideomycetes genomes: a test case for predicting lifestyles and emergence of pathogens.</title>
        <authorList>
            <person name="Haridas S."/>
            <person name="Albert R."/>
            <person name="Binder M."/>
            <person name="Bloem J."/>
            <person name="Labutti K."/>
            <person name="Salamov A."/>
            <person name="Andreopoulos B."/>
            <person name="Baker S."/>
            <person name="Barry K."/>
            <person name="Bills G."/>
            <person name="Bluhm B."/>
            <person name="Cannon C."/>
            <person name="Castanera R."/>
            <person name="Culley D."/>
            <person name="Daum C."/>
            <person name="Ezra D."/>
            <person name="Gonzalez J."/>
            <person name="Henrissat B."/>
            <person name="Kuo A."/>
            <person name="Liang C."/>
            <person name="Lipzen A."/>
            <person name="Lutzoni F."/>
            <person name="Magnuson J."/>
            <person name="Mondo S."/>
            <person name="Nolan M."/>
            <person name="Ohm R."/>
            <person name="Pangilinan J."/>
            <person name="Park H.-J."/>
            <person name="Ramirez L."/>
            <person name="Alfaro M."/>
            <person name="Sun H."/>
            <person name="Tritt A."/>
            <person name="Yoshinaga Y."/>
            <person name="Zwiers L.-H."/>
            <person name="Turgeon B."/>
            <person name="Goodwin S."/>
            <person name="Spatafora J."/>
            <person name="Crous P."/>
            <person name="Grigoriev I."/>
        </authorList>
    </citation>
    <scope>NUCLEOTIDE SEQUENCE</scope>
    <source>
        <strain evidence="1">CBS 627.86</strain>
    </source>
</reference>
<dbReference type="Proteomes" id="UP000799770">
    <property type="component" value="Unassembled WGS sequence"/>
</dbReference>
<evidence type="ECO:0000313" key="2">
    <source>
        <dbReference type="Proteomes" id="UP000799770"/>
    </source>
</evidence>
<dbReference type="EMBL" id="ML977346">
    <property type="protein sequence ID" value="KAF2108648.1"/>
    <property type="molecule type" value="Genomic_DNA"/>
</dbReference>
<name>A0A6A5YRF5_9PLEO</name>
<proteinExistence type="predicted"/>
<organism evidence="1 2">
    <name type="scientific">Lophiotrema nucula</name>
    <dbReference type="NCBI Taxonomy" id="690887"/>
    <lineage>
        <taxon>Eukaryota</taxon>
        <taxon>Fungi</taxon>
        <taxon>Dikarya</taxon>
        <taxon>Ascomycota</taxon>
        <taxon>Pezizomycotina</taxon>
        <taxon>Dothideomycetes</taxon>
        <taxon>Pleosporomycetidae</taxon>
        <taxon>Pleosporales</taxon>
        <taxon>Lophiotremataceae</taxon>
        <taxon>Lophiotrema</taxon>
    </lineage>
</organism>
<gene>
    <name evidence="1" type="ORF">BDV96DRAFT_586998</name>
</gene>
<accession>A0A6A5YRF5</accession>